<dbReference type="Proteomes" id="UP000188324">
    <property type="component" value="Chromosome"/>
</dbReference>
<evidence type="ECO:0000259" key="1">
    <source>
        <dbReference type="Pfam" id="PF26343"/>
    </source>
</evidence>
<feature type="domain" description="VapC50 C-terminal" evidence="1">
    <location>
        <begin position="197"/>
        <end position="250"/>
    </location>
</feature>
<reference evidence="2 3" key="1">
    <citation type="journal article" date="2016" name="Int. J. Syst. Evol. Microbiol.">
        <title>Tessaracoccus flavus sp. nov., isolated from the drainage system of a lindane-producing factory.</title>
        <authorList>
            <person name="Kumari R."/>
            <person name="Singh P."/>
            <person name="Schumann P."/>
            <person name="Lal R."/>
        </authorList>
    </citation>
    <scope>NUCLEOTIDE SEQUENCE [LARGE SCALE GENOMIC DNA]</scope>
    <source>
        <strain evidence="2 3">RP1T</strain>
    </source>
</reference>
<dbReference type="KEGG" id="tfl:RPIT_13910"/>
<dbReference type="Pfam" id="PF26343">
    <property type="entry name" value="VapC50_C"/>
    <property type="match status" value="1"/>
</dbReference>
<evidence type="ECO:0000313" key="3">
    <source>
        <dbReference type="Proteomes" id="UP000188324"/>
    </source>
</evidence>
<dbReference type="RefSeq" id="WP_077343973.1">
    <property type="nucleotide sequence ID" value="NZ_CP019605.1"/>
</dbReference>
<dbReference type="AlphaFoldDB" id="A0A1Q2CI42"/>
<keyword evidence="3" id="KW-1185">Reference proteome</keyword>
<dbReference type="InterPro" id="IPR058652">
    <property type="entry name" value="VapC50_C"/>
</dbReference>
<dbReference type="SUPFAM" id="SSF53448">
    <property type="entry name" value="Nucleotide-diphospho-sugar transferases"/>
    <property type="match status" value="1"/>
</dbReference>
<organism evidence="2 3">
    <name type="scientific">Tessaracoccus flavus</name>
    <dbReference type="NCBI Taxonomy" id="1610493"/>
    <lineage>
        <taxon>Bacteria</taxon>
        <taxon>Bacillati</taxon>
        <taxon>Actinomycetota</taxon>
        <taxon>Actinomycetes</taxon>
        <taxon>Propionibacteriales</taxon>
        <taxon>Propionibacteriaceae</taxon>
        <taxon>Tessaracoccus</taxon>
    </lineage>
</organism>
<dbReference type="InterPro" id="IPR029044">
    <property type="entry name" value="Nucleotide-diphossugar_trans"/>
</dbReference>
<dbReference type="EMBL" id="CP019605">
    <property type="protein sequence ID" value="AQP45764.1"/>
    <property type="molecule type" value="Genomic_DNA"/>
</dbReference>
<proteinExistence type="predicted"/>
<name>A0A1Q2CI42_9ACTN</name>
<evidence type="ECO:0000313" key="2">
    <source>
        <dbReference type="EMBL" id="AQP45764.1"/>
    </source>
</evidence>
<accession>A0A1Q2CI42</accession>
<dbReference type="OrthoDB" id="113459at2"/>
<protein>
    <recommendedName>
        <fullName evidence="1">VapC50 C-terminal domain-containing protein</fullName>
    </recommendedName>
</protein>
<sequence length="253" mass="28221">MVGLLGEELGTPENADALVTAWAKLFRRQVVVGSGARFVDLALIGTSEDALFNLQFLTHAFKACYVNRFLYHYRRDNATSVTTRYKPELPHQWSRLPEVMKQHIAHHSLGPDFEQALRNRVSLSVLGLGLNALQSGLAPQHVIRDIRLASMMTNDPKDRHVLAAAVRGGAEVLVTFNTRHSSLESVERFDLEVVHLDDFLLDQLDLYHAPTLRALVELVEGYESPAMTIDDLLVALARAGVPKFVDAARAKLY</sequence>
<gene>
    <name evidence="2" type="ORF">RPIT_13910</name>
</gene>